<feature type="domain" description="Transposase IS204/IS1001/IS1096/IS1165 DDE" evidence="1">
    <location>
        <begin position="50"/>
        <end position="169"/>
    </location>
</feature>
<dbReference type="InterPro" id="IPR002560">
    <property type="entry name" value="Transposase_DDE"/>
</dbReference>
<name>A0A4R7ZQ29_9FIRM</name>
<dbReference type="Proteomes" id="UP000294743">
    <property type="component" value="Unassembled WGS sequence"/>
</dbReference>
<sequence length="190" mass="22662">MECFTNIRLNILRQVEYGSDAYHLLKKWKDLLDKDCNLDNEPRYNSRFRQKLNKRQLLEMTLAISENLAQGYKLKEMYRNFNQNGTSENCEEWFDALPIAFKDSTISEYEPFITLLTNWRIEILNSFKRPYDDNRKLSNALSENANGKIKIYIAISRGISNFERFRKRILFALNKKVYYSITDKVDLQSK</sequence>
<keyword evidence="3" id="KW-1185">Reference proteome</keyword>
<dbReference type="Pfam" id="PF01610">
    <property type="entry name" value="DDE_Tnp_ISL3"/>
    <property type="match status" value="1"/>
</dbReference>
<dbReference type="AlphaFoldDB" id="A0A4R7ZQ29"/>
<evidence type="ECO:0000313" key="3">
    <source>
        <dbReference type="Proteomes" id="UP000294743"/>
    </source>
</evidence>
<protein>
    <submittedName>
        <fullName evidence="2">Transposase</fullName>
    </submittedName>
</protein>
<comment type="caution">
    <text evidence="2">The sequence shown here is derived from an EMBL/GenBank/DDBJ whole genome shotgun (WGS) entry which is preliminary data.</text>
</comment>
<evidence type="ECO:0000259" key="1">
    <source>
        <dbReference type="Pfam" id="PF01610"/>
    </source>
</evidence>
<accession>A0A4R7ZQ29</accession>
<reference evidence="2 3" key="1">
    <citation type="submission" date="2019-03" db="EMBL/GenBank/DDBJ databases">
        <title>Genomic Encyclopedia of Type Strains, Phase IV (KMG-IV): sequencing the most valuable type-strain genomes for metagenomic binning, comparative biology and taxonomic classification.</title>
        <authorList>
            <person name="Goeker M."/>
        </authorList>
    </citation>
    <scope>NUCLEOTIDE SEQUENCE [LARGE SCALE GENOMIC DNA]</scope>
    <source>
        <strain evidence="2 3">DSM 28867</strain>
    </source>
</reference>
<gene>
    <name evidence="2" type="ORF">EDD63_1151</name>
</gene>
<organism evidence="2 3">
    <name type="scientific">Breznakia blatticola</name>
    <dbReference type="NCBI Taxonomy" id="1754012"/>
    <lineage>
        <taxon>Bacteria</taxon>
        <taxon>Bacillati</taxon>
        <taxon>Bacillota</taxon>
        <taxon>Erysipelotrichia</taxon>
        <taxon>Erysipelotrichales</taxon>
        <taxon>Erysipelotrichaceae</taxon>
        <taxon>Breznakia</taxon>
    </lineage>
</organism>
<proteinExistence type="predicted"/>
<evidence type="ECO:0000313" key="2">
    <source>
        <dbReference type="EMBL" id="TDW20043.1"/>
    </source>
</evidence>
<dbReference type="EMBL" id="SODD01000015">
    <property type="protein sequence ID" value="TDW20043.1"/>
    <property type="molecule type" value="Genomic_DNA"/>
</dbReference>